<feature type="transmembrane region" description="Helical" evidence="1">
    <location>
        <begin position="221"/>
        <end position="246"/>
    </location>
</feature>
<sequence length="303" mass="33286">MGNTYSTEVVQTTTFTISGYPQATAYVALTTQWERPCTQTWYLPASAIVRETPTAWEVPPQGWYDGATTCLPQGWYDGATTCLPPQYMEQMGVQPTPILKPYSPGICPQGFTTAMAGLDKKRNEIQALCCQEGFDLAIDDVGNPLACQSTFTTSMNATYMSVATGNALSLVPQPVAMQTGVLNGLSIPVAWKTDDLSQFPTNAAPITNPDWHFAWSYQKKVLVGVGAGVGGTIFLALLVGCCLFCIRPRLYDQEARRKTQLAIAKKKREREPWRPAPGVREPPMAMFGHRAYESSTLSMFSRE</sequence>
<keyword evidence="1" id="KW-1133">Transmembrane helix</keyword>
<keyword evidence="1" id="KW-0472">Membrane</keyword>
<keyword evidence="1" id="KW-0812">Transmembrane</keyword>
<proteinExistence type="predicted"/>
<dbReference type="EMBL" id="MU004242">
    <property type="protein sequence ID" value="KAF2664751.1"/>
    <property type="molecule type" value="Genomic_DNA"/>
</dbReference>
<organism evidence="2 3">
    <name type="scientific">Microthyrium microscopicum</name>
    <dbReference type="NCBI Taxonomy" id="703497"/>
    <lineage>
        <taxon>Eukaryota</taxon>
        <taxon>Fungi</taxon>
        <taxon>Dikarya</taxon>
        <taxon>Ascomycota</taxon>
        <taxon>Pezizomycotina</taxon>
        <taxon>Dothideomycetes</taxon>
        <taxon>Dothideomycetes incertae sedis</taxon>
        <taxon>Microthyriales</taxon>
        <taxon>Microthyriaceae</taxon>
        <taxon>Microthyrium</taxon>
    </lineage>
</organism>
<evidence type="ECO:0000313" key="3">
    <source>
        <dbReference type="Proteomes" id="UP000799302"/>
    </source>
</evidence>
<name>A0A6A6TZL3_9PEZI</name>
<keyword evidence="3" id="KW-1185">Reference proteome</keyword>
<protein>
    <submittedName>
        <fullName evidence="2">Uncharacterized protein</fullName>
    </submittedName>
</protein>
<dbReference type="Proteomes" id="UP000799302">
    <property type="component" value="Unassembled WGS sequence"/>
</dbReference>
<accession>A0A6A6TZL3</accession>
<evidence type="ECO:0000313" key="2">
    <source>
        <dbReference type="EMBL" id="KAF2664751.1"/>
    </source>
</evidence>
<dbReference type="AlphaFoldDB" id="A0A6A6TZL3"/>
<evidence type="ECO:0000256" key="1">
    <source>
        <dbReference type="SAM" id="Phobius"/>
    </source>
</evidence>
<reference evidence="2" key="1">
    <citation type="journal article" date="2020" name="Stud. Mycol.">
        <title>101 Dothideomycetes genomes: a test case for predicting lifestyles and emergence of pathogens.</title>
        <authorList>
            <person name="Haridas S."/>
            <person name="Albert R."/>
            <person name="Binder M."/>
            <person name="Bloem J."/>
            <person name="Labutti K."/>
            <person name="Salamov A."/>
            <person name="Andreopoulos B."/>
            <person name="Baker S."/>
            <person name="Barry K."/>
            <person name="Bills G."/>
            <person name="Bluhm B."/>
            <person name="Cannon C."/>
            <person name="Castanera R."/>
            <person name="Culley D."/>
            <person name="Daum C."/>
            <person name="Ezra D."/>
            <person name="Gonzalez J."/>
            <person name="Henrissat B."/>
            <person name="Kuo A."/>
            <person name="Liang C."/>
            <person name="Lipzen A."/>
            <person name="Lutzoni F."/>
            <person name="Magnuson J."/>
            <person name="Mondo S."/>
            <person name="Nolan M."/>
            <person name="Ohm R."/>
            <person name="Pangilinan J."/>
            <person name="Park H.-J."/>
            <person name="Ramirez L."/>
            <person name="Alfaro M."/>
            <person name="Sun H."/>
            <person name="Tritt A."/>
            <person name="Yoshinaga Y."/>
            <person name="Zwiers L.-H."/>
            <person name="Turgeon B."/>
            <person name="Goodwin S."/>
            <person name="Spatafora J."/>
            <person name="Crous P."/>
            <person name="Grigoriev I."/>
        </authorList>
    </citation>
    <scope>NUCLEOTIDE SEQUENCE</scope>
    <source>
        <strain evidence="2">CBS 115976</strain>
    </source>
</reference>
<gene>
    <name evidence="2" type="ORF">BT63DRAFT_443783</name>
</gene>